<dbReference type="PANTHER" id="PTHR47356">
    <property type="entry name" value="FAD-DEPENDENT MONOOXYGENASE ASQG-RELATED"/>
    <property type="match status" value="1"/>
</dbReference>
<gene>
    <name evidence="6" type="ORF">BGZ96_001554</name>
</gene>
<evidence type="ECO:0000256" key="1">
    <source>
        <dbReference type="ARBA" id="ARBA00007992"/>
    </source>
</evidence>
<dbReference type="EMBL" id="JAAAIM010001260">
    <property type="protein sequence ID" value="KAG0280504.1"/>
    <property type="molecule type" value="Genomic_DNA"/>
</dbReference>
<dbReference type="PRINTS" id="PR00420">
    <property type="entry name" value="RNGMNOXGNASE"/>
</dbReference>
<sequence>MGKKLVSLTQEKDKPATVTFADGSVHTADIIVGADGAYSVVRQTMYEDLKAQNKLPASDAADLPFSVVCVAGYTTPLDPAKFPALKDEQSRFWNVLSRGKPYSWMTITTPNNVMSWSVMHYLRGTTSKTDKDLRRLGWGEEAAEAMSNDLREFPIPGGDGTLTMADVIDATPKNQMTKVMLEEKVFDTWHHGRAVLMGDACHKVHPAGGQGALLGFHDAIALANWINVLPATPSVQELETVFMEYKSERHSYAVDAFNHARNMSNVSGTNLLAAISRFVMRHMPTWLWRMVLAKMSSNRPQVSFLPLVKDIGTVKSAYQSSLHKTQKILREKEAAQSKAAAVPVA</sequence>
<dbReference type="SUPFAM" id="SSF51905">
    <property type="entry name" value="FAD/NAD(P)-binding domain"/>
    <property type="match status" value="1"/>
</dbReference>
<evidence type="ECO:0000256" key="2">
    <source>
        <dbReference type="ARBA" id="ARBA00022630"/>
    </source>
</evidence>
<comment type="caution">
    <text evidence="6">The sequence shown here is derived from an EMBL/GenBank/DDBJ whole genome shotgun (WGS) entry which is preliminary data.</text>
</comment>
<feature type="domain" description="FAD-binding" evidence="5">
    <location>
        <begin position="2"/>
        <end position="253"/>
    </location>
</feature>
<dbReference type="Gene3D" id="3.50.50.60">
    <property type="entry name" value="FAD/NAD(P)-binding domain"/>
    <property type="match status" value="1"/>
</dbReference>
<accession>A0ABQ7JM66</accession>
<evidence type="ECO:0000313" key="6">
    <source>
        <dbReference type="EMBL" id="KAG0280504.1"/>
    </source>
</evidence>
<keyword evidence="7" id="KW-1185">Reference proteome</keyword>
<organism evidence="6 7">
    <name type="scientific">Linnemannia gamsii</name>
    <dbReference type="NCBI Taxonomy" id="64522"/>
    <lineage>
        <taxon>Eukaryota</taxon>
        <taxon>Fungi</taxon>
        <taxon>Fungi incertae sedis</taxon>
        <taxon>Mucoromycota</taxon>
        <taxon>Mortierellomycotina</taxon>
        <taxon>Mortierellomycetes</taxon>
        <taxon>Mortierellales</taxon>
        <taxon>Mortierellaceae</taxon>
        <taxon>Linnemannia</taxon>
    </lineage>
</organism>
<reference evidence="6 7" key="1">
    <citation type="journal article" date="2020" name="Fungal Divers.">
        <title>Resolving the Mortierellaceae phylogeny through synthesis of multi-gene phylogenetics and phylogenomics.</title>
        <authorList>
            <person name="Vandepol N."/>
            <person name="Liber J."/>
            <person name="Desiro A."/>
            <person name="Na H."/>
            <person name="Kennedy M."/>
            <person name="Barry K."/>
            <person name="Grigoriev I.V."/>
            <person name="Miller A.N."/>
            <person name="O'Donnell K."/>
            <person name="Stajich J.E."/>
            <person name="Bonito G."/>
        </authorList>
    </citation>
    <scope>NUCLEOTIDE SEQUENCE [LARGE SCALE GENOMIC DNA]</scope>
    <source>
        <strain evidence="6 7">AD045</strain>
    </source>
</reference>
<dbReference type="PANTHER" id="PTHR47356:SF2">
    <property type="entry name" value="FAD-BINDING DOMAIN-CONTAINING PROTEIN-RELATED"/>
    <property type="match status" value="1"/>
</dbReference>
<dbReference type="InterPro" id="IPR036188">
    <property type="entry name" value="FAD/NAD-bd_sf"/>
</dbReference>
<keyword evidence="3" id="KW-0274">FAD</keyword>
<protein>
    <recommendedName>
        <fullName evidence="5">FAD-binding domain-containing protein</fullName>
    </recommendedName>
</protein>
<dbReference type="Proteomes" id="UP001194696">
    <property type="component" value="Unassembled WGS sequence"/>
</dbReference>
<comment type="similarity">
    <text evidence="1">Belongs to the paxM FAD-dependent monooxygenase family.</text>
</comment>
<evidence type="ECO:0000256" key="3">
    <source>
        <dbReference type="ARBA" id="ARBA00022827"/>
    </source>
</evidence>
<evidence type="ECO:0000259" key="5">
    <source>
        <dbReference type="Pfam" id="PF01494"/>
    </source>
</evidence>
<evidence type="ECO:0000256" key="4">
    <source>
        <dbReference type="ARBA" id="ARBA00023002"/>
    </source>
</evidence>
<proteinExistence type="inferred from homology"/>
<keyword evidence="2" id="KW-0285">Flavoprotein</keyword>
<dbReference type="InterPro" id="IPR050562">
    <property type="entry name" value="FAD_mOase_fung"/>
</dbReference>
<dbReference type="InterPro" id="IPR002938">
    <property type="entry name" value="FAD-bd"/>
</dbReference>
<keyword evidence="4" id="KW-0560">Oxidoreductase</keyword>
<name>A0ABQ7JM66_9FUNG</name>
<evidence type="ECO:0000313" key="7">
    <source>
        <dbReference type="Proteomes" id="UP001194696"/>
    </source>
</evidence>
<dbReference type="Pfam" id="PF01494">
    <property type="entry name" value="FAD_binding_3"/>
    <property type="match status" value="1"/>
</dbReference>